<evidence type="ECO:0000256" key="4">
    <source>
        <dbReference type="ARBA" id="ARBA00023136"/>
    </source>
</evidence>
<feature type="transmembrane region" description="Helical" evidence="5">
    <location>
        <begin position="317"/>
        <end position="336"/>
    </location>
</feature>
<feature type="transmembrane region" description="Helical" evidence="5">
    <location>
        <begin position="356"/>
        <end position="379"/>
    </location>
</feature>
<proteinExistence type="predicted"/>
<feature type="transmembrane region" description="Helical" evidence="5">
    <location>
        <begin position="391"/>
        <end position="415"/>
    </location>
</feature>
<feature type="transmembrane region" description="Helical" evidence="5">
    <location>
        <begin position="118"/>
        <end position="139"/>
    </location>
</feature>
<feature type="transmembrane region" description="Helical" evidence="5">
    <location>
        <begin position="182"/>
        <end position="201"/>
    </location>
</feature>
<dbReference type="EMBL" id="FRAW01000028">
    <property type="protein sequence ID" value="SHK99367.1"/>
    <property type="molecule type" value="Genomic_DNA"/>
</dbReference>
<dbReference type="GO" id="GO:0016020">
    <property type="term" value="C:membrane"/>
    <property type="evidence" value="ECO:0007669"/>
    <property type="project" value="UniProtKB-SubCell"/>
</dbReference>
<keyword evidence="4 5" id="KW-0472">Membrane</keyword>
<sequence length="449" mass="50489">MQISNENFHYGEIPLAAKSLFHKTFLWNQNDYLCSVSGAFRTIRIGVFISAVNLLIQGVAFLVGNFAARNLGNVSFAYFGILQNDYTIFCSLADFGTTTLLLAFFGKRITQGKMLRHAFQLRYALSIFSMLSMALFAVLVRRNHPAFRGEFVLAFGLLFQHAFFDWYFICGKFWKKLLAAKILHTISYSAVMAFALFYLKVQSIEGIALSMVLGALPAWAFGATAALRPAIFRFSRRSFLFIRLMLSKAFPFALSSLASFLYLPLGLYAMDVFAPRESFAAYNYANKLVVLASGMMVNFISSALVAKHDSNDSRFHIKDIAVFTFFIALCTSPAWICPEFCLNWLFFASPMHGDSAVLQFSAYCFSVLVFSLVLQAFRTSFVATMLKEKRLWSYVAFIFIGGILNAFAVFALPAMGTSPHLIPILTLTGDLALSVLLLGYFRKRRRIRL</sequence>
<keyword evidence="7" id="KW-1185">Reference proteome</keyword>
<evidence type="ECO:0000256" key="3">
    <source>
        <dbReference type="ARBA" id="ARBA00022989"/>
    </source>
</evidence>
<evidence type="ECO:0000256" key="2">
    <source>
        <dbReference type="ARBA" id="ARBA00022692"/>
    </source>
</evidence>
<dbReference type="AlphaFoldDB" id="A0A1M6X052"/>
<feature type="transmembrane region" description="Helical" evidence="5">
    <location>
        <begin position="421"/>
        <end position="441"/>
    </location>
</feature>
<evidence type="ECO:0000313" key="6">
    <source>
        <dbReference type="EMBL" id="SHK99367.1"/>
    </source>
</evidence>
<feature type="transmembrane region" description="Helical" evidence="5">
    <location>
        <begin position="45"/>
        <end position="66"/>
    </location>
</feature>
<keyword evidence="3 5" id="KW-1133">Transmembrane helix</keyword>
<gene>
    <name evidence="6" type="ORF">SAMN05720469_12811</name>
</gene>
<protein>
    <submittedName>
        <fullName evidence="6">Polysaccharide biosynthesis protein</fullName>
    </submittedName>
</protein>
<evidence type="ECO:0000256" key="5">
    <source>
        <dbReference type="SAM" id="Phobius"/>
    </source>
</evidence>
<organism evidence="6 7">
    <name type="scientific">Fibrobacter intestinalis</name>
    <dbReference type="NCBI Taxonomy" id="28122"/>
    <lineage>
        <taxon>Bacteria</taxon>
        <taxon>Pseudomonadati</taxon>
        <taxon>Fibrobacterota</taxon>
        <taxon>Fibrobacteria</taxon>
        <taxon>Fibrobacterales</taxon>
        <taxon>Fibrobacteraceae</taxon>
        <taxon>Fibrobacter</taxon>
    </lineage>
</organism>
<evidence type="ECO:0000313" key="7">
    <source>
        <dbReference type="Proteomes" id="UP000184275"/>
    </source>
</evidence>
<accession>A0A1M6X052</accession>
<feature type="transmembrane region" description="Helical" evidence="5">
    <location>
        <begin position="151"/>
        <end position="170"/>
    </location>
</feature>
<comment type="subcellular location">
    <subcellularLocation>
        <location evidence="1">Membrane</location>
        <topology evidence="1">Multi-pass membrane protein</topology>
    </subcellularLocation>
</comment>
<feature type="transmembrane region" description="Helical" evidence="5">
    <location>
        <begin position="86"/>
        <end position="106"/>
    </location>
</feature>
<dbReference type="Proteomes" id="UP000184275">
    <property type="component" value="Unassembled WGS sequence"/>
</dbReference>
<dbReference type="InterPro" id="IPR002797">
    <property type="entry name" value="Polysacc_synth"/>
</dbReference>
<feature type="transmembrane region" description="Helical" evidence="5">
    <location>
        <begin position="207"/>
        <end position="228"/>
    </location>
</feature>
<reference evidence="7" key="1">
    <citation type="submission" date="2016-11" db="EMBL/GenBank/DDBJ databases">
        <authorList>
            <person name="Varghese N."/>
            <person name="Submissions S."/>
        </authorList>
    </citation>
    <scope>NUCLEOTIDE SEQUENCE [LARGE SCALE GENOMIC DNA]</scope>
    <source>
        <strain evidence="7">UWOS</strain>
    </source>
</reference>
<name>A0A1M6X052_9BACT</name>
<feature type="transmembrane region" description="Helical" evidence="5">
    <location>
        <begin position="249"/>
        <end position="268"/>
    </location>
</feature>
<feature type="transmembrane region" description="Helical" evidence="5">
    <location>
        <begin position="288"/>
        <end position="305"/>
    </location>
</feature>
<keyword evidence="2 5" id="KW-0812">Transmembrane</keyword>
<evidence type="ECO:0000256" key="1">
    <source>
        <dbReference type="ARBA" id="ARBA00004141"/>
    </source>
</evidence>
<dbReference type="Pfam" id="PF01943">
    <property type="entry name" value="Polysacc_synt"/>
    <property type="match status" value="1"/>
</dbReference>